<accession>A0AAP9DBA1</accession>
<keyword evidence="1" id="KW-0472">Membrane</keyword>
<dbReference type="EMBL" id="CP035382">
    <property type="protein sequence ID" value="QDK19051.1"/>
    <property type="molecule type" value="Genomic_DNA"/>
</dbReference>
<dbReference type="AlphaFoldDB" id="A0AAP9DBA1"/>
<sequence>MRRAWTRIAVVAVISAAVAFWVYYDKQRLQNTPEHRLDTVLNAMPSWQVLREQDPRFVARIREQILTMQKAGESEQEIIDVVQPQILELQMSRLQYAPDANAVAWMTINMEQTAAIQKVSDDACFRFLFPAVKGGINPMRVLDKDMMQRRLQADADMMRTGWGKNRHTVSPEEHAAAVEDVRPIMQSLASQYGVAIQLLVMPENAVGKEKLTCELVQAMWAKVLALPEQKAARVIRLAVMELD</sequence>
<evidence type="ECO:0000256" key="1">
    <source>
        <dbReference type="SAM" id="Phobius"/>
    </source>
</evidence>
<name>A0AAP9DBA1_9ENTR</name>
<dbReference type="Proteomes" id="UP000317812">
    <property type="component" value="Chromosome"/>
</dbReference>
<gene>
    <name evidence="2" type="ORF">ES815_12350</name>
</gene>
<proteinExistence type="predicted"/>
<organism evidence="2 3">
    <name type="scientific">Leclercia adecarboxylata</name>
    <dbReference type="NCBI Taxonomy" id="83655"/>
    <lineage>
        <taxon>Bacteria</taxon>
        <taxon>Pseudomonadati</taxon>
        <taxon>Pseudomonadota</taxon>
        <taxon>Gammaproteobacteria</taxon>
        <taxon>Enterobacterales</taxon>
        <taxon>Enterobacteriaceae</taxon>
        <taxon>Leclercia</taxon>
    </lineage>
</organism>
<dbReference type="RefSeq" id="WP_142488032.1">
    <property type="nucleotide sequence ID" value="NZ_CP035382.1"/>
</dbReference>
<keyword evidence="1" id="KW-1133">Transmembrane helix</keyword>
<evidence type="ECO:0000313" key="2">
    <source>
        <dbReference type="EMBL" id="QDK19051.1"/>
    </source>
</evidence>
<keyword evidence="1" id="KW-0812">Transmembrane</keyword>
<feature type="transmembrane region" description="Helical" evidence="1">
    <location>
        <begin position="7"/>
        <end position="24"/>
    </location>
</feature>
<reference evidence="2 3" key="1">
    <citation type="submission" date="2019-01" db="EMBL/GenBank/DDBJ databases">
        <title>Florfenicol resistance in Enterobacteriaceae and whole-genome sequence analysis of florfenicol-resistant Leclercia adecarboxylata strain R25.</title>
        <authorList>
            <person name="Bao Q."/>
            <person name="Ying Y."/>
        </authorList>
    </citation>
    <scope>NUCLEOTIDE SEQUENCE [LARGE SCALE GENOMIC DNA]</scope>
    <source>
        <strain evidence="2 3">R25</strain>
    </source>
</reference>
<evidence type="ECO:0000313" key="3">
    <source>
        <dbReference type="Proteomes" id="UP000317812"/>
    </source>
</evidence>
<protein>
    <submittedName>
        <fullName evidence="2">Topoisomerase II</fullName>
    </submittedName>
</protein>